<gene>
    <name evidence="1" type="ORF">HJG60_008155</name>
</gene>
<sequence length="147" mass="15454">MAGGVKVNSAPCSPANSLLLGFSWRFSFHKGGEGTGRGGDVTEVFICIQSPRIAFRLSLNITGDSIGRAGWKPADYLPSEPWGGGGGCGTGGQEGGKERPSLYRSTLFPTVLATETRVRQPEFKPPPPPATCWVASLFSASISLPVK</sequence>
<organism evidence="1 2">
    <name type="scientific">Phyllostomus discolor</name>
    <name type="common">pale spear-nosed bat</name>
    <dbReference type="NCBI Taxonomy" id="89673"/>
    <lineage>
        <taxon>Eukaryota</taxon>
        <taxon>Metazoa</taxon>
        <taxon>Chordata</taxon>
        <taxon>Craniata</taxon>
        <taxon>Vertebrata</taxon>
        <taxon>Euteleostomi</taxon>
        <taxon>Mammalia</taxon>
        <taxon>Eutheria</taxon>
        <taxon>Laurasiatheria</taxon>
        <taxon>Chiroptera</taxon>
        <taxon>Yangochiroptera</taxon>
        <taxon>Phyllostomidae</taxon>
        <taxon>Phyllostominae</taxon>
        <taxon>Phyllostomus</taxon>
    </lineage>
</organism>
<reference evidence="1 2" key="1">
    <citation type="journal article" date="2020" name="Nature">
        <title>Six reference-quality genomes reveal evolution of bat adaptations.</title>
        <authorList>
            <person name="Jebb D."/>
            <person name="Huang Z."/>
            <person name="Pippel M."/>
            <person name="Hughes G.M."/>
            <person name="Lavrichenko K."/>
            <person name="Devanna P."/>
            <person name="Winkler S."/>
            <person name="Jermiin L.S."/>
            <person name="Skirmuntt E.C."/>
            <person name="Katzourakis A."/>
            <person name="Burkitt-Gray L."/>
            <person name="Ray D.A."/>
            <person name="Sullivan K.A.M."/>
            <person name="Roscito J.G."/>
            <person name="Kirilenko B.M."/>
            <person name="Davalos L.M."/>
            <person name="Corthals A.P."/>
            <person name="Power M.L."/>
            <person name="Jones G."/>
            <person name="Ransome R.D."/>
            <person name="Dechmann D.K.N."/>
            <person name="Locatelli A.G."/>
            <person name="Puechmaille S.J."/>
            <person name="Fedrigo O."/>
            <person name="Jarvis E.D."/>
            <person name="Hiller M."/>
            <person name="Vernes S.C."/>
            <person name="Myers E.W."/>
            <person name="Teeling E.C."/>
        </authorList>
    </citation>
    <scope>NUCLEOTIDE SEQUENCE [LARGE SCALE GENOMIC DNA]</scope>
    <source>
        <strain evidence="1">Bat1K_MPI-CBG_1</strain>
    </source>
</reference>
<proteinExistence type="predicted"/>
<dbReference type="EMBL" id="JABVXQ010000010">
    <property type="protein sequence ID" value="KAF6088299.1"/>
    <property type="molecule type" value="Genomic_DNA"/>
</dbReference>
<accession>A0A833Z6I2</accession>
<comment type="caution">
    <text evidence="1">The sequence shown here is derived from an EMBL/GenBank/DDBJ whole genome shotgun (WGS) entry which is preliminary data.</text>
</comment>
<protein>
    <submittedName>
        <fullName evidence="1">Uncharacterized protein</fullName>
    </submittedName>
</protein>
<evidence type="ECO:0000313" key="2">
    <source>
        <dbReference type="Proteomes" id="UP000664940"/>
    </source>
</evidence>
<evidence type="ECO:0000313" key="1">
    <source>
        <dbReference type="EMBL" id="KAF6088299.1"/>
    </source>
</evidence>
<dbReference type="Proteomes" id="UP000664940">
    <property type="component" value="Unassembled WGS sequence"/>
</dbReference>
<name>A0A833Z6I2_9CHIR</name>
<dbReference type="AlphaFoldDB" id="A0A833Z6I2"/>